<organism evidence="2 3">
    <name type="scientific">Limnobacter profundi</name>
    <dbReference type="NCBI Taxonomy" id="2732163"/>
    <lineage>
        <taxon>Bacteria</taxon>
        <taxon>Pseudomonadati</taxon>
        <taxon>Pseudomonadota</taxon>
        <taxon>Betaproteobacteria</taxon>
        <taxon>Burkholderiales</taxon>
        <taxon>Burkholderiaceae</taxon>
        <taxon>Limnobacter</taxon>
    </lineage>
</organism>
<evidence type="ECO:0000313" key="3">
    <source>
        <dbReference type="Proteomes" id="UP000501130"/>
    </source>
</evidence>
<dbReference type="Pfam" id="PF02406">
    <property type="entry name" value="MmoB_DmpM"/>
    <property type="match status" value="1"/>
</dbReference>
<keyword evidence="2" id="KW-0560">Oxidoreductase</keyword>
<dbReference type="InterPro" id="IPR036889">
    <property type="entry name" value="mOase_MmoB_DmpM_sf"/>
</dbReference>
<dbReference type="SUPFAM" id="SSF56029">
    <property type="entry name" value="Monooxygenase (hydroxylase) regulatory protein"/>
    <property type="match status" value="1"/>
</dbReference>
<proteinExistence type="inferred from homology"/>
<keyword evidence="3" id="KW-1185">Reference proteome</keyword>
<evidence type="ECO:0000256" key="1">
    <source>
        <dbReference type="ARBA" id="ARBA00006313"/>
    </source>
</evidence>
<dbReference type="GO" id="GO:0004497">
    <property type="term" value="F:monooxygenase activity"/>
    <property type="evidence" value="ECO:0007669"/>
    <property type="project" value="UniProtKB-KW"/>
</dbReference>
<accession>A0ABX6N6A9</accession>
<protein>
    <submittedName>
        <fullName evidence="2">Monooxygenase</fullName>
    </submittedName>
</protein>
<reference evidence="2 3" key="1">
    <citation type="submission" date="2020-05" db="EMBL/GenBank/DDBJ databases">
        <title>Compete genome of Limnobacter sp. SAORIC-580.</title>
        <authorList>
            <person name="Song J."/>
            <person name="Cho J.-C."/>
        </authorList>
    </citation>
    <scope>NUCLEOTIDE SEQUENCE [LARGE SCALE GENOMIC DNA]</scope>
    <source>
        <strain evidence="2 3">SAORIC-580</strain>
    </source>
</reference>
<dbReference type="Proteomes" id="UP000501130">
    <property type="component" value="Chromosome"/>
</dbReference>
<comment type="similarity">
    <text evidence="1">Belongs to the TmoD/XamoD family.</text>
</comment>
<dbReference type="InterPro" id="IPR003454">
    <property type="entry name" value="MOase_MmoB_DmpM"/>
</dbReference>
<name>A0ABX6N6A9_9BURK</name>
<evidence type="ECO:0000313" key="2">
    <source>
        <dbReference type="EMBL" id="QJR28912.1"/>
    </source>
</evidence>
<keyword evidence="2" id="KW-0503">Monooxygenase</keyword>
<gene>
    <name evidence="2" type="ORF">HKT17_03895</name>
</gene>
<dbReference type="EMBL" id="CP053084">
    <property type="protein sequence ID" value="QJR28912.1"/>
    <property type="molecule type" value="Genomic_DNA"/>
</dbReference>
<sequence>MNTPIPERTKTPVFIAFVTNDDTRNIVAAIREDNPQATVEEFPAMVKIESPGRLVVKRQSVSDLMGRDWDLQEIHLNLISLSGSINETEDEFELYWGQAA</sequence>
<dbReference type="RefSeq" id="WP_171097972.1">
    <property type="nucleotide sequence ID" value="NZ_CP053084.1"/>
</dbReference>
<dbReference type="Gene3D" id="3.90.56.10">
    <property type="entry name" value="Monooxygenase component MmoB/DmpM"/>
    <property type="match status" value="1"/>
</dbReference>